<dbReference type="InterPro" id="IPR025240">
    <property type="entry name" value="DUF4189"/>
</dbReference>
<dbReference type="AlphaFoldDB" id="A0A433SAZ3"/>
<feature type="chain" id="PRO_5019107645" description="DUF4189 domain-containing protein" evidence="1">
    <location>
        <begin position="22"/>
        <end position="188"/>
    </location>
</feature>
<comment type="caution">
    <text evidence="3">The sequence shown here is derived from an EMBL/GenBank/DDBJ whole genome shotgun (WGS) entry which is preliminary data.</text>
</comment>
<accession>A0A433SAZ3</accession>
<feature type="signal peptide" evidence="1">
    <location>
        <begin position="1"/>
        <end position="21"/>
    </location>
</feature>
<evidence type="ECO:0000256" key="1">
    <source>
        <dbReference type="SAM" id="SignalP"/>
    </source>
</evidence>
<reference evidence="3 4" key="1">
    <citation type="submission" date="2018-01" db="EMBL/GenBank/DDBJ databases">
        <title>Saezia sanguinis gen. nov., sp. nov., in the order Burkholderiales isolated from human blood.</title>
        <authorList>
            <person name="Medina-Pascual M.J."/>
            <person name="Valdezate S."/>
            <person name="Monzon S."/>
            <person name="Cuesta I."/>
            <person name="Carrasco G."/>
            <person name="Villalon P."/>
            <person name="Saez-Nieto J.A."/>
        </authorList>
    </citation>
    <scope>NUCLEOTIDE SEQUENCE [LARGE SCALE GENOMIC DNA]</scope>
    <source>
        <strain evidence="3 4">CNM695-12</strain>
    </source>
</reference>
<sequence length="188" mass="19750" precursor="true">MKYIHLAALVLGVAFVSSAGAQPSCPPGSSAPYCDRQLEPGDGLDHTLELPPLLGNDLQAPVPPVRQSEQPAPYRTAVPQGTPTWGAVAKDYSVPGVMGMGVSNNRLFQEDAAAAALIACEHNGGRECMVETTYSNRCLAIALNEKEVYQLHVDVTPDLAGRGAIQACAERGASACKVIYIGCSYPVP</sequence>
<keyword evidence="4" id="KW-1185">Reference proteome</keyword>
<gene>
    <name evidence="3" type="ORF">CUZ56_02518</name>
</gene>
<dbReference type="RefSeq" id="WP_162615344.1">
    <property type="nucleotide sequence ID" value="NZ_CAWUGC010000009.1"/>
</dbReference>
<dbReference type="Proteomes" id="UP000286947">
    <property type="component" value="Unassembled WGS sequence"/>
</dbReference>
<protein>
    <recommendedName>
        <fullName evidence="2">DUF4189 domain-containing protein</fullName>
    </recommendedName>
</protein>
<dbReference type="Pfam" id="PF13827">
    <property type="entry name" value="DUF4189"/>
    <property type="match status" value="1"/>
</dbReference>
<evidence type="ECO:0000313" key="3">
    <source>
        <dbReference type="EMBL" id="RUS65918.1"/>
    </source>
</evidence>
<dbReference type="EMBL" id="PQSP01000008">
    <property type="protein sequence ID" value="RUS65918.1"/>
    <property type="molecule type" value="Genomic_DNA"/>
</dbReference>
<evidence type="ECO:0000259" key="2">
    <source>
        <dbReference type="Pfam" id="PF13827"/>
    </source>
</evidence>
<proteinExistence type="predicted"/>
<feature type="domain" description="DUF4189" evidence="2">
    <location>
        <begin position="85"/>
        <end position="183"/>
    </location>
</feature>
<organism evidence="3 4">
    <name type="scientific">Saezia sanguinis</name>
    <dbReference type="NCBI Taxonomy" id="1965230"/>
    <lineage>
        <taxon>Bacteria</taxon>
        <taxon>Pseudomonadati</taxon>
        <taxon>Pseudomonadota</taxon>
        <taxon>Betaproteobacteria</taxon>
        <taxon>Burkholderiales</taxon>
        <taxon>Saeziaceae</taxon>
        <taxon>Saezia</taxon>
    </lineage>
</organism>
<keyword evidence="1" id="KW-0732">Signal</keyword>
<evidence type="ECO:0000313" key="4">
    <source>
        <dbReference type="Proteomes" id="UP000286947"/>
    </source>
</evidence>
<name>A0A433SAZ3_9BURK</name>